<keyword evidence="4" id="KW-1185">Reference proteome</keyword>
<dbReference type="AlphaFoldDB" id="A0A8J2KMQ9"/>
<dbReference type="InterPro" id="IPR002018">
    <property type="entry name" value="CarbesteraseB"/>
</dbReference>
<sequence length="362" mass="41553">MSKGLFHRAIAQSGVSSEPWSIDSTAHAKLYTENFAKAAKCPTTDPTQLLACLRSKTSTELLEAYLPQLRKHQLTKPHIIGQWFEPTIEAVHDSETFLSQHPLAIVEEGKAQQIPLILGQVSSEGLLTASHFYNDPSKISRYESNFNELTTKLFEISENTPGKDEIGRKIREFYFPPNVTTTEDKLDQFTKMFSDSVFNLHIHQVASVQRKYSPMYLYNFNRRGGPSLTPFLIFFKEDISVAAQGIFYLAKEFINRVIFRSLPPNYGVAHFDDMAFLFNVPNMFYIPKDDSEMYKFSKDFTKLWVSFAKNEDLAFRGLPFSQLDKTGPLKYFELNETPQIVEEVFGDRIAFLKSLGFLKYSY</sequence>
<evidence type="ECO:0000259" key="2">
    <source>
        <dbReference type="Pfam" id="PF00135"/>
    </source>
</evidence>
<dbReference type="OrthoDB" id="19653at2759"/>
<dbReference type="EMBL" id="CAJVCH010489549">
    <property type="protein sequence ID" value="CAG7820771.1"/>
    <property type="molecule type" value="Genomic_DNA"/>
</dbReference>
<keyword evidence="1" id="KW-0325">Glycoprotein</keyword>
<evidence type="ECO:0000313" key="4">
    <source>
        <dbReference type="Proteomes" id="UP000708208"/>
    </source>
</evidence>
<gene>
    <name evidence="3" type="ORF">AFUS01_LOCUS31143</name>
</gene>
<dbReference type="Proteomes" id="UP000708208">
    <property type="component" value="Unassembled WGS sequence"/>
</dbReference>
<organism evidence="3 4">
    <name type="scientific">Allacma fusca</name>
    <dbReference type="NCBI Taxonomy" id="39272"/>
    <lineage>
        <taxon>Eukaryota</taxon>
        <taxon>Metazoa</taxon>
        <taxon>Ecdysozoa</taxon>
        <taxon>Arthropoda</taxon>
        <taxon>Hexapoda</taxon>
        <taxon>Collembola</taxon>
        <taxon>Symphypleona</taxon>
        <taxon>Sminthuridae</taxon>
        <taxon>Allacma</taxon>
    </lineage>
</organism>
<feature type="domain" description="Carboxylesterase type B" evidence="2">
    <location>
        <begin position="1"/>
        <end position="341"/>
    </location>
</feature>
<reference evidence="3" key="1">
    <citation type="submission" date="2021-06" db="EMBL/GenBank/DDBJ databases">
        <authorList>
            <person name="Hodson N. C."/>
            <person name="Mongue J. A."/>
            <person name="Jaron S. K."/>
        </authorList>
    </citation>
    <scope>NUCLEOTIDE SEQUENCE</scope>
</reference>
<evidence type="ECO:0000256" key="1">
    <source>
        <dbReference type="ARBA" id="ARBA00023180"/>
    </source>
</evidence>
<evidence type="ECO:0000313" key="3">
    <source>
        <dbReference type="EMBL" id="CAG7820771.1"/>
    </source>
</evidence>
<comment type="caution">
    <text evidence="3">The sequence shown here is derived from an EMBL/GenBank/DDBJ whole genome shotgun (WGS) entry which is preliminary data.</text>
</comment>
<name>A0A8J2KMQ9_9HEXA</name>
<proteinExistence type="predicted"/>
<dbReference type="InterPro" id="IPR050309">
    <property type="entry name" value="Type-B_Carboxylest/Lipase"/>
</dbReference>
<dbReference type="PANTHER" id="PTHR11559">
    <property type="entry name" value="CARBOXYLESTERASE"/>
    <property type="match status" value="1"/>
</dbReference>
<protein>
    <recommendedName>
        <fullName evidence="2">Carboxylesterase type B domain-containing protein</fullName>
    </recommendedName>
</protein>
<dbReference type="Pfam" id="PF00135">
    <property type="entry name" value="COesterase"/>
    <property type="match status" value="1"/>
</dbReference>
<accession>A0A8J2KMQ9</accession>